<dbReference type="Pfam" id="PF04375">
    <property type="entry name" value="HemX"/>
    <property type="match status" value="1"/>
</dbReference>
<evidence type="ECO:0000256" key="3">
    <source>
        <dbReference type="SAM" id="Phobius"/>
    </source>
</evidence>
<evidence type="ECO:0000256" key="1">
    <source>
        <dbReference type="SAM" id="Coils"/>
    </source>
</evidence>
<feature type="coiled-coil region" evidence="1">
    <location>
        <begin position="152"/>
        <end position="201"/>
    </location>
</feature>
<evidence type="ECO:0000256" key="2">
    <source>
        <dbReference type="SAM" id="MobiDB-lite"/>
    </source>
</evidence>
<keyword evidence="3" id="KW-0812">Transmembrane</keyword>
<dbReference type="EMBL" id="SHNN01000001">
    <property type="protein sequence ID" value="MCX2979520.1"/>
    <property type="molecule type" value="Genomic_DNA"/>
</dbReference>
<feature type="transmembrane region" description="Helical" evidence="3">
    <location>
        <begin position="120"/>
        <end position="144"/>
    </location>
</feature>
<keyword evidence="3" id="KW-0472">Membrane</keyword>
<comment type="caution">
    <text evidence="4">The sequence shown here is derived from an EMBL/GenBank/DDBJ whole genome shotgun (WGS) entry which is preliminary data.</text>
</comment>
<proteinExistence type="predicted"/>
<accession>A0ABT3TCG0</accession>
<evidence type="ECO:0008006" key="6">
    <source>
        <dbReference type="Google" id="ProtNLM"/>
    </source>
</evidence>
<feature type="region of interest" description="Disordered" evidence="2">
    <location>
        <begin position="39"/>
        <end position="83"/>
    </location>
</feature>
<dbReference type="InterPro" id="IPR007470">
    <property type="entry name" value="HemX"/>
</dbReference>
<keyword evidence="5" id="KW-1185">Reference proteome</keyword>
<feature type="compositionally biased region" description="Basic and acidic residues" evidence="2">
    <location>
        <begin position="39"/>
        <end position="56"/>
    </location>
</feature>
<protein>
    <recommendedName>
        <fullName evidence="6">Uroporphyrinogen-III C-methyltransferase</fullName>
    </recommendedName>
</protein>
<evidence type="ECO:0000313" key="4">
    <source>
        <dbReference type="EMBL" id="MCX2979520.1"/>
    </source>
</evidence>
<organism evidence="4 5">
    <name type="scientific">Candidatus Litorirhabdus singularis</name>
    <dbReference type="NCBI Taxonomy" id="2518993"/>
    <lineage>
        <taxon>Bacteria</taxon>
        <taxon>Pseudomonadati</taxon>
        <taxon>Pseudomonadota</taxon>
        <taxon>Gammaproteobacteria</taxon>
        <taxon>Cellvibrionales</taxon>
        <taxon>Halieaceae</taxon>
        <taxon>Candidatus Litorirhabdus</taxon>
    </lineage>
</organism>
<keyword evidence="1" id="KW-0175">Coiled coil</keyword>
<name>A0ABT3TCG0_9GAMM</name>
<dbReference type="PANTHER" id="PTHR38043">
    <property type="entry name" value="PROTEIN HEMX"/>
    <property type="match status" value="1"/>
</dbReference>
<sequence length="463" mass="50955">MGSELPGWLVNWGLPILRWPGTLPTERCWRRWRNGWPERLKVEETDKKPDNERTDAADSADASEDEALSEANQSAAADTEESDIATTIVESDEPSTRLDEPAVATTVPTLEAAPARKSGAAVLLAVVALLLALAAAGGSGWMFYQGQLLEPTADLTADLNRLQNQLAALQQSAAVQQREIGENLSAQQQRLQRQLEQSTADYEQRFAALQDGQNNQRERLLEYATTDRSDWMLAESEYLLRLANQRIIMAADVRSAKALLQSADQILLELDSADLLSVRAAIAADLAALRAVPAVDVEGTWLRLQALVGQIDALRLFELPEQDALTTGPAPSGDWQQRLQQGVDSAGSKLSRYIVINRRDTPYEPMMGPQWEQLVRQNLRMLLEQSRAALLSGNQQLYQQSLTNCRFWLAEFFNQDTAGVAALDTELEALAGVTVTRSYPDISTSMMAVKTVINTRHLASGGS</sequence>
<dbReference type="Proteomes" id="UP001143362">
    <property type="component" value="Unassembled WGS sequence"/>
</dbReference>
<reference evidence="4" key="1">
    <citation type="submission" date="2019-02" db="EMBL/GenBank/DDBJ databases">
        <authorList>
            <person name="Li S.-H."/>
        </authorList>
    </citation>
    <scope>NUCLEOTIDE SEQUENCE</scope>
    <source>
        <strain evidence="4">IMCC14734</strain>
    </source>
</reference>
<evidence type="ECO:0000313" key="5">
    <source>
        <dbReference type="Proteomes" id="UP001143362"/>
    </source>
</evidence>
<keyword evidence="3" id="KW-1133">Transmembrane helix</keyword>
<gene>
    <name evidence="4" type="ORF">EYC98_01445</name>
</gene>
<dbReference type="PANTHER" id="PTHR38043:SF1">
    <property type="entry name" value="PROTEIN HEMX"/>
    <property type="match status" value="1"/>
</dbReference>